<dbReference type="AlphaFoldDB" id="A0A4Q1JT37"/>
<dbReference type="GO" id="GO:0005524">
    <property type="term" value="F:ATP binding"/>
    <property type="evidence" value="ECO:0007669"/>
    <property type="project" value="InterPro"/>
</dbReference>
<dbReference type="EMBL" id="SAWZ01000007">
    <property type="protein sequence ID" value="RXR03481.1"/>
    <property type="molecule type" value="Genomic_DNA"/>
</dbReference>
<dbReference type="EC" id="1.17.4.1" evidence="11"/>
<dbReference type="InterPro" id="IPR013344">
    <property type="entry name" value="RNR_NrdJ/NrdZ"/>
</dbReference>
<dbReference type="Gene3D" id="3.20.70.20">
    <property type="match status" value="1"/>
</dbReference>
<proteinExistence type="inferred from homology"/>
<dbReference type="GO" id="GO:0031419">
    <property type="term" value="F:cobalamin binding"/>
    <property type="evidence" value="ECO:0007669"/>
    <property type="project" value="UniProtKB-KW"/>
</dbReference>
<evidence type="ECO:0000256" key="11">
    <source>
        <dbReference type="RuleBase" id="RU364064"/>
    </source>
</evidence>
<keyword evidence="3 11" id="KW-0846">Cobalamin</keyword>
<evidence type="ECO:0000256" key="7">
    <source>
        <dbReference type="ARBA" id="ARBA00023116"/>
    </source>
</evidence>
<dbReference type="Pfam" id="PF02867">
    <property type="entry name" value="Ribonuc_red_lgC"/>
    <property type="match status" value="1"/>
</dbReference>
<accession>A0A4Q1JT37</accession>
<sequence length="717" mass="80560">MSTVRLEAVKKEQPARVIPMQPASQDIWDKKYRLKTKAGVPLDADIDGTYQRVARALADAEPSADKQAYWYERFLWALRRGAIPAGRITSNAGAQEHKPATSTINCTVSGTITDSMDGILEKVHEAGLTLKAGCGIGYEFSTLRPKGAFVAGAGAYTSGPMSFMDIFDKMCFTVSSAGGRRGAQMGTFDVSHPDVKDFIRAKREDGRLRQFNLSLLITDGFMQAVENDTDWPLTFPVNRKEEAEVDLANAEQIVWRDWPAQENYIVRDDGLVACKVYGQIRARHLWDMIMVSTYDYAEPGFILIDKVNEMNNNWWCENIRATNPCGEQPLPPYGACLLGSVNLTNFVRDAFTDQARFDWEEYKEVVRVFTRMLDNVVEVNGLPLQQQRNEILRKRRHGMGFLGLGSTLTMLKMKYGSSESCEFTESIAREMAVAGWETGLALAKEKGPAPIMSEAFEVTAAMLRQRPEMANDGWKVGQMIEGRVLHAKYSRYMQRIASVAPELVDELADIGSRFTHHSSIAPTGTISLSLANNASNGIEPSFAHHYSRNIIREGKKSKEKVDVFSFELLAYRELINAKAMPFSEEAEARLPEYFIAADDIHPKEHVDVQAAAQKWVDSSISKTANVPTDYPYEQFKDIYRYAYQQGLKGCTTFRFNPAAFQGVLVKEADLENTTYRFELEDGTFVEVKGNEQIEYDGEMHTAANLFDALKEGYYGKF</sequence>
<dbReference type="GO" id="GO:0009263">
    <property type="term" value="P:deoxyribonucleotide biosynthetic process"/>
    <property type="evidence" value="ECO:0007669"/>
    <property type="project" value="UniProtKB-KW"/>
</dbReference>
<name>A0A4Q1JT37_9GAMM</name>
<organism evidence="14 15">
    <name type="scientific">Pseudoxanthomonas composti</name>
    <dbReference type="NCBI Taxonomy" id="2137479"/>
    <lineage>
        <taxon>Bacteria</taxon>
        <taxon>Pseudomonadati</taxon>
        <taxon>Pseudomonadota</taxon>
        <taxon>Gammaproteobacteria</taxon>
        <taxon>Lysobacterales</taxon>
        <taxon>Lysobacteraceae</taxon>
        <taxon>Pseudoxanthomonas</taxon>
    </lineage>
</organism>
<dbReference type="Proteomes" id="UP000289784">
    <property type="component" value="Unassembled WGS sequence"/>
</dbReference>
<dbReference type="Pfam" id="PF00317">
    <property type="entry name" value="Ribonuc_red_lgN"/>
    <property type="match status" value="1"/>
</dbReference>
<keyword evidence="8" id="KW-1015">Disulfide bond</keyword>
<feature type="domain" description="Ribonucleotide reductase large subunit N-terminal" evidence="12">
    <location>
        <begin position="23"/>
        <end position="94"/>
    </location>
</feature>
<dbReference type="InterPro" id="IPR013509">
    <property type="entry name" value="RNR_lsu_N"/>
</dbReference>
<evidence type="ECO:0000256" key="1">
    <source>
        <dbReference type="ARBA" id="ARBA00001922"/>
    </source>
</evidence>
<dbReference type="InterPro" id="IPR050862">
    <property type="entry name" value="RdRp_reductase_class-2"/>
</dbReference>
<dbReference type="OrthoDB" id="9762933at2"/>
<dbReference type="GO" id="GO:0004748">
    <property type="term" value="F:ribonucleoside-diphosphate reductase activity, thioredoxin disulfide as acceptor"/>
    <property type="evidence" value="ECO:0007669"/>
    <property type="project" value="UniProtKB-EC"/>
</dbReference>
<evidence type="ECO:0000256" key="5">
    <source>
        <dbReference type="ARBA" id="ARBA00022741"/>
    </source>
</evidence>
<comment type="function">
    <text evidence="11">Catalyzes the reduction of ribonucleotides to deoxyribonucleotides. May function to provide a pool of deoxyribonucleotide precursors for DNA repair during oxygen limitation and/or for immediate growth after restoration of oxygen.</text>
</comment>
<dbReference type="FunFam" id="3.20.70.20:FF:000040">
    <property type="entry name" value="Vitamin B12-dependent ribonucleotide reductase"/>
    <property type="match status" value="1"/>
</dbReference>
<evidence type="ECO:0000256" key="9">
    <source>
        <dbReference type="ARBA" id="ARBA00023285"/>
    </source>
</evidence>
<evidence type="ECO:0000256" key="6">
    <source>
        <dbReference type="ARBA" id="ARBA00023002"/>
    </source>
</evidence>
<dbReference type="RefSeq" id="WP_129471793.1">
    <property type="nucleotide sequence ID" value="NZ_SAWZ01000007.1"/>
</dbReference>
<comment type="catalytic activity">
    <reaction evidence="10 11">
        <text>a 2'-deoxyribonucleoside 5'-diphosphate + [thioredoxin]-disulfide + H2O = a ribonucleoside 5'-diphosphate + [thioredoxin]-dithiol</text>
        <dbReference type="Rhea" id="RHEA:23252"/>
        <dbReference type="Rhea" id="RHEA-COMP:10698"/>
        <dbReference type="Rhea" id="RHEA-COMP:10700"/>
        <dbReference type="ChEBI" id="CHEBI:15377"/>
        <dbReference type="ChEBI" id="CHEBI:29950"/>
        <dbReference type="ChEBI" id="CHEBI:50058"/>
        <dbReference type="ChEBI" id="CHEBI:57930"/>
        <dbReference type="ChEBI" id="CHEBI:73316"/>
        <dbReference type="EC" id="1.17.4.1"/>
    </reaction>
</comment>
<protein>
    <recommendedName>
        <fullName evidence="11">Vitamin B12-dependent ribonucleotide reductase</fullName>
        <ecNumber evidence="11">1.17.4.1</ecNumber>
    </recommendedName>
</protein>
<dbReference type="GO" id="GO:0071897">
    <property type="term" value="P:DNA biosynthetic process"/>
    <property type="evidence" value="ECO:0007669"/>
    <property type="project" value="UniProtKB-KW"/>
</dbReference>
<evidence type="ECO:0000256" key="2">
    <source>
        <dbReference type="ARBA" id="ARBA00007405"/>
    </source>
</evidence>
<evidence type="ECO:0000256" key="4">
    <source>
        <dbReference type="ARBA" id="ARBA00022634"/>
    </source>
</evidence>
<dbReference type="NCBIfam" id="TIGR02504">
    <property type="entry name" value="NrdJ_Z"/>
    <property type="match status" value="1"/>
</dbReference>
<evidence type="ECO:0000313" key="14">
    <source>
        <dbReference type="EMBL" id="RXR03481.1"/>
    </source>
</evidence>
<comment type="similarity">
    <text evidence="2 11">Belongs to the ribonucleoside diphosphate reductase class-2 family.</text>
</comment>
<evidence type="ECO:0000256" key="10">
    <source>
        <dbReference type="ARBA" id="ARBA00047754"/>
    </source>
</evidence>
<evidence type="ECO:0000259" key="12">
    <source>
        <dbReference type="Pfam" id="PF00317"/>
    </source>
</evidence>
<dbReference type="SUPFAM" id="SSF51998">
    <property type="entry name" value="PFL-like glycyl radical enzymes"/>
    <property type="match status" value="1"/>
</dbReference>
<evidence type="ECO:0000256" key="8">
    <source>
        <dbReference type="ARBA" id="ARBA00023157"/>
    </source>
</evidence>
<keyword evidence="15" id="KW-1185">Reference proteome</keyword>
<dbReference type="PRINTS" id="PR01183">
    <property type="entry name" value="RIBORDTASEM1"/>
</dbReference>
<evidence type="ECO:0000259" key="13">
    <source>
        <dbReference type="Pfam" id="PF02867"/>
    </source>
</evidence>
<comment type="caution">
    <text evidence="14">The sequence shown here is derived from an EMBL/GenBank/DDBJ whole genome shotgun (WGS) entry which is preliminary data.</text>
</comment>
<dbReference type="InterPro" id="IPR000788">
    <property type="entry name" value="RNR_lg_C"/>
</dbReference>
<dbReference type="PANTHER" id="PTHR43371">
    <property type="entry name" value="VITAMIN B12-DEPENDENT RIBONUCLEOTIDE REDUCTASE"/>
    <property type="match status" value="1"/>
</dbReference>
<dbReference type="CDD" id="cd02888">
    <property type="entry name" value="RNR_II_dimer"/>
    <property type="match status" value="1"/>
</dbReference>
<feature type="domain" description="Ribonucleotide reductase large subunit C-terminal" evidence="13">
    <location>
        <begin position="106"/>
        <end position="652"/>
    </location>
</feature>
<evidence type="ECO:0000256" key="3">
    <source>
        <dbReference type="ARBA" id="ARBA00022628"/>
    </source>
</evidence>
<gene>
    <name evidence="14" type="ORF">EPA99_13695</name>
</gene>
<keyword evidence="4 11" id="KW-0237">DNA synthesis</keyword>
<keyword evidence="9 11" id="KW-0170">Cobalt</keyword>
<reference evidence="14 15" key="1">
    <citation type="submission" date="2019-01" db="EMBL/GenBank/DDBJ databases">
        <title>Pseudoxanthomonas composti sp. nov., isolated from compost.</title>
        <authorList>
            <person name="Yang G."/>
        </authorList>
    </citation>
    <scope>NUCLEOTIDE SEQUENCE [LARGE SCALE GENOMIC DNA]</scope>
    <source>
        <strain evidence="14 15">GSS15</strain>
    </source>
</reference>
<keyword evidence="7" id="KW-0215">Deoxyribonucleotide synthesis</keyword>
<keyword evidence="6 11" id="KW-0560">Oxidoreductase</keyword>
<dbReference type="PANTHER" id="PTHR43371:SF1">
    <property type="entry name" value="RIBONUCLEOSIDE-DIPHOSPHATE REDUCTASE"/>
    <property type="match status" value="1"/>
</dbReference>
<keyword evidence="5 11" id="KW-0547">Nucleotide-binding</keyword>
<evidence type="ECO:0000313" key="15">
    <source>
        <dbReference type="Proteomes" id="UP000289784"/>
    </source>
</evidence>
<comment type="cofactor">
    <cofactor evidence="1 11">
        <name>adenosylcob(III)alamin</name>
        <dbReference type="ChEBI" id="CHEBI:18408"/>
    </cofactor>
</comment>